<dbReference type="EMBL" id="JAKOAV010000039">
    <property type="protein sequence ID" value="MDF9409691.1"/>
    <property type="molecule type" value="Genomic_DNA"/>
</dbReference>
<dbReference type="SUPFAM" id="SSF46785">
    <property type="entry name" value="Winged helix' DNA-binding domain"/>
    <property type="match status" value="1"/>
</dbReference>
<evidence type="ECO:0000313" key="2">
    <source>
        <dbReference type="Proteomes" id="UP001154312"/>
    </source>
</evidence>
<accession>A0A9X4H4C1</accession>
<reference evidence="1" key="1">
    <citation type="submission" date="2022-02" db="EMBL/GenBank/DDBJ databases">
        <authorList>
            <person name="Leng L."/>
        </authorList>
    </citation>
    <scope>NUCLEOTIDE SEQUENCE</scope>
    <source>
        <strain evidence="1">JI</strain>
    </source>
</reference>
<dbReference type="InterPro" id="IPR036390">
    <property type="entry name" value="WH_DNA-bd_sf"/>
</dbReference>
<evidence type="ECO:0000313" key="1">
    <source>
        <dbReference type="EMBL" id="MDF9409691.1"/>
    </source>
</evidence>
<comment type="caution">
    <text evidence="1">The sequence shown here is derived from an EMBL/GenBank/DDBJ whole genome shotgun (WGS) entry which is preliminary data.</text>
</comment>
<dbReference type="InterPro" id="IPR036388">
    <property type="entry name" value="WH-like_DNA-bd_sf"/>
</dbReference>
<proteinExistence type="predicted"/>
<feature type="non-terminal residue" evidence="1">
    <location>
        <position position="1"/>
    </location>
</feature>
<gene>
    <name evidence="1" type="ORF">L7E55_15255</name>
</gene>
<sequence length="179" mass="20148">FSSNSGQFILSISFIFDEYLMFKCYHIMVSPGTLKNVYFPKQEQMGMMSGMMGGMNPMEMMQKMSGMGMKMMEQMGKDFNPMEMCIKMTESVSKAAEMGSYATPEVRALFEDWVGEVEKEILTFVDTKGEVQIKDIAEKLKINEGSVIFFISRLAQQGKVKIKGIVIGDNKGEANNMAK</sequence>
<dbReference type="Proteomes" id="UP001154312">
    <property type="component" value="Unassembled WGS sequence"/>
</dbReference>
<dbReference type="AlphaFoldDB" id="A0A9X4H4C1"/>
<dbReference type="RefSeq" id="WP_277445194.1">
    <property type="nucleotide sequence ID" value="NZ_JAKOAV010000039.1"/>
</dbReference>
<organism evidence="1 2">
    <name type="scientific">Pelotomaculum isophthalicicum JI</name>
    <dbReference type="NCBI Taxonomy" id="947010"/>
    <lineage>
        <taxon>Bacteria</taxon>
        <taxon>Bacillati</taxon>
        <taxon>Bacillota</taxon>
        <taxon>Clostridia</taxon>
        <taxon>Eubacteriales</taxon>
        <taxon>Desulfotomaculaceae</taxon>
        <taxon>Pelotomaculum</taxon>
    </lineage>
</organism>
<name>A0A9X4H4C1_9FIRM</name>
<dbReference type="Gene3D" id="1.10.10.10">
    <property type="entry name" value="Winged helix-like DNA-binding domain superfamily/Winged helix DNA-binding domain"/>
    <property type="match status" value="1"/>
</dbReference>
<keyword evidence="2" id="KW-1185">Reference proteome</keyword>
<protein>
    <submittedName>
        <fullName evidence="1">Uncharacterized protein</fullName>
    </submittedName>
</protein>